<keyword evidence="1" id="KW-0472">Membrane</keyword>
<dbReference type="AlphaFoldDB" id="D5UJL3"/>
<organism evidence="2 3">
    <name type="scientific">Cellulomonas flavigena (strain ATCC 482 / DSM 20109 / BCRC 11376 / JCM 18109 / NBRC 3775 / NCIMB 8073 / NRS 134)</name>
    <dbReference type="NCBI Taxonomy" id="446466"/>
    <lineage>
        <taxon>Bacteria</taxon>
        <taxon>Bacillati</taxon>
        <taxon>Actinomycetota</taxon>
        <taxon>Actinomycetes</taxon>
        <taxon>Micrococcales</taxon>
        <taxon>Cellulomonadaceae</taxon>
        <taxon>Cellulomonas</taxon>
    </lineage>
</organism>
<dbReference type="HOGENOM" id="CLU_677382_0_0_11"/>
<feature type="transmembrane region" description="Helical" evidence="1">
    <location>
        <begin position="42"/>
        <end position="62"/>
    </location>
</feature>
<dbReference type="RefSeq" id="WP_013117982.1">
    <property type="nucleotide sequence ID" value="NC_014151.1"/>
</dbReference>
<evidence type="ECO:0000256" key="1">
    <source>
        <dbReference type="SAM" id="Phobius"/>
    </source>
</evidence>
<dbReference type="EMBL" id="CP001964">
    <property type="protein sequence ID" value="ADG75651.1"/>
    <property type="molecule type" value="Genomic_DNA"/>
</dbReference>
<accession>D5UJL3</accession>
<sequence>MSTDRHPLDDALAEAEREGATYEVPVELVRVRARRRRRARTAARGGVALAAVGAVALALPLLPGVRDGAPTADDGEAWEAPGDLCGQRYEASSSADSPLDVTLTTTSEIGPDRIARTSTVVEYDRERVREVGSLSYEVVLLRDGVVVAVDGAGPELEHDLDLHLTQVERPPAPPGADAWTTSVYLASCASFPDGPTDVAVPAGSYELAHTEDVDWVAPDGSVHTVRVVERSPVTVTGDGQVPERSPDTCGTDASRLAALAADEDAFPVTLDANVPVTAAAGSNLRITVRATNDGPDPLEGRTGNPRIVLTRDGRVVSEPGALGERLYDATVPPGGSLTYPAWSSLEECVPLGVGRHGGVAVGDALPPGDYQVWLTLRPLFHEPDGTDESFRNEVLLVGGPWPLTLE</sequence>
<dbReference type="Proteomes" id="UP000000849">
    <property type="component" value="Chromosome"/>
</dbReference>
<gene>
    <name evidence="2" type="ordered locus">Cfla_2766</name>
</gene>
<dbReference type="KEGG" id="cfl:Cfla_2766"/>
<protein>
    <submittedName>
        <fullName evidence="2">Uncharacterized protein</fullName>
    </submittedName>
</protein>
<name>D5UJL3_CELFN</name>
<dbReference type="OrthoDB" id="4828821at2"/>
<reference evidence="2 3" key="1">
    <citation type="journal article" date="2010" name="Stand. Genomic Sci.">
        <title>Complete genome sequence of Cellulomonas flavigena type strain (134).</title>
        <authorList>
            <person name="Abt B."/>
            <person name="Foster B."/>
            <person name="Lapidus A."/>
            <person name="Clum A."/>
            <person name="Sun H."/>
            <person name="Pukall R."/>
            <person name="Lucas S."/>
            <person name="Glavina Del Rio T."/>
            <person name="Nolan M."/>
            <person name="Tice H."/>
            <person name="Cheng J.F."/>
            <person name="Pitluck S."/>
            <person name="Liolios K."/>
            <person name="Ivanova N."/>
            <person name="Mavromatis K."/>
            <person name="Ovchinnikova G."/>
            <person name="Pati A."/>
            <person name="Goodwin L."/>
            <person name="Chen A."/>
            <person name="Palaniappan K."/>
            <person name="Land M."/>
            <person name="Hauser L."/>
            <person name="Chang Y.J."/>
            <person name="Jeffries C.D."/>
            <person name="Rohde M."/>
            <person name="Goker M."/>
            <person name="Woyke T."/>
            <person name="Bristow J."/>
            <person name="Eisen J.A."/>
            <person name="Markowitz V."/>
            <person name="Hugenholtz P."/>
            <person name="Kyrpides N.C."/>
            <person name="Klenk H.P."/>
        </authorList>
    </citation>
    <scope>NUCLEOTIDE SEQUENCE [LARGE SCALE GENOMIC DNA]</scope>
    <source>
        <strain evidence="3">ATCC 482 / DSM 20109 / BCRC 11376 / JCM 18109 / NBRC 3775 / NCIMB 8073 / NRS 134</strain>
    </source>
</reference>
<evidence type="ECO:0000313" key="2">
    <source>
        <dbReference type="EMBL" id="ADG75651.1"/>
    </source>
</evidence>
<keyword evidence="3" id="KW-1185">Reference proteome</keyword>
<dbReference type="STRING" id="446466.Cfla_2766"/>
<evidence type="ECO:0000313" key="3">
    <source>
        <dbReference type="Proteomes" id="UP000000849"/>
    </source>
</evidence>
<dbReference type="eggNOG" id="ENOG502ZU0I">
    <property type="taxonomic scope" value="Bacteria"/>
</dbReference>
<proteinExistence type="predicted"/>
<keyword evidence="1" id="KW-0812">Transmembrane</keyword>
<keyword evidence="1" id="KW-1133">Transmembrane helix</keyword>